<dbReference type="OrthoDB" id="370565at2"/>
<proteinExistence type="predicted"/>
<accession>A0A4R8LZZ4</accession>
<comment type="caution">
    <text evidence="2">The sequence shown here is derived from an EMBL/GenBank/DDBJ whole genome shotgun (WGS) entry which is preliminary data.</text>
</comment>
<dbReference type="CDD" id="cd00060">
    <property type="entry name" value="FHA"/>
    <property type="match status" value="1"/>
</dbReference>
<dbReference type="SUPFAM" id="SSF49879">
    <property type="entry name" value="SMAD/FHA domain"/>
    <property type="match status" value="1"/>
</dbReference>
<dbReference type="InterPro" id="IPR008984">
    <property type="entry name" value="SMAD_FHA_dom_sf"/>
</dbReference>
<keyword evidence="3" id="KW-1185">Reference proteome</keyword>
<dbReference type="InterPro" id="IPR000253">
    <property type="entry name" value="FHA_dom"/>
</dbReference>
<dbReference type="Proteomes" id="UP000295066">
    <property type="component" value="Unassembled WGS sequence"/>
</dbReference>
<dbReference type="Gene3D" id="2.60.200.20">
    <property type="match status" value="1"/>
</dbReference>
<evidence type="ECO:0000313" key="3">
    <source>
        <dbReference type="Proteomes" id="UP000295066"/>
    </source>
</evidence>
<dbReference type="PROSITE" id="PS50006">
    <property type="entry name" value="FHA_DOMAIN"/>
    <property type="match status" value="1"/>
</dbReference>
<dbReference type="EMBL" id="SORI01000029">
    <property type="protein sequence ID" value="TDY53836.1"/>
    <property type="molecule type" value="Genomic_DNA"/>
</dbReference>
<protein>
    <submittedName>
        <fullName evidence="2">Type III secretion system (T3SS) inner membrane Yop/YscD-like protein</fullName>
    </submittedName>
</protein>
<evidence type="ECO:0000259" key="1">
    <source>
        <dbReference type="PROSITE" id="PS50006"/>
    </source>
</evidence>
<gene>
    <name evidence="2" type="ORF">C8D99_1292</name>
</gene>
<reference evidence="2 3" key="1">
    <citation type="submission" date="2019-03" db="EMBL/GenBank/DDBJ databases">
        <title>Genomic Encyclopedia of Type Strains, Phase IV (KMG-IV): sequencing the most valuable type-strain genomes for metagenomic binning, comparative biology and taxonomic classification.</title>
        <authorList>
            <person name="Goeker M."/>
        </authorList>
    </citation>
    <scope>NUCLEOTIDE SEQUENCE [LARGE SCALE GENOMIC DNA]</scope>
    <source>
        <strain evidence="2 3">DSM 25964</strain>
    </source>
</reference>
<evidence type="ECO:0000313" key="2">
    <source>
        <dbReference type="EMBL" id="TDY53836.1"/>
    </source>
</evidence>
<feature type="domain" description="FHA" evidence="1">
    <location>
        <begin position="108"/>
        <end position="161"/>
    </location>
</feature>
<name>A0A4R8LZZ4_9BACT</name>
<dbReference type="Pfam" id="PF00498">
    <property type="entry name" value="FHA"/>
    <property type="match status" value="1"/>
</dbReference>
<dbReference type="RefSeq" id="WP_133959106.1">
    <property type="nucleotide sequence ID" value="NZ_SORI01000029.1"/>
</dbReference>
<dbReference type="AlphaFoldDB" id="A0A4R8LZZ4"/>
<organism evidence="2 3">
    <name type="scientific">Aminivibrio pyruvatiphilus</name>
    <dbReference type="NCBI Taxonomy" id="1005740"/>
    <lineage>
        <taxon>Bacteria</taxon>
        <taxon>Thermotogati</taxon>
        <taxon>Synergistota</taxon>
        <taxon>Synergistia</taxon>
        <taxon>Synergistales</taxon>
        <taxon>Aminobacteriaceae</taxon>
        <taxon>Aminivibrio</taxon>
    </lineage>
</organism>
<sequence length="198" mass="21891">MAITRCPNGHFYDPETNDSCPWCAVPAGNFDGTRRAFPETAAVPDPGATVKINPQNQPKGAPGQSAIDEGHTVAVFKKKTGIDPVVGWLVCIDGPDRGRDYRIRSEKNVVGRSDTMDICIRGDETISRSDHAFIVHDPKKNVFRIQAGLSRGLIYLNGEEVIASEKLNAYDRIEMGESTFLFVPFCGENFQWETKKDS</sequence>